<keyword evidence="2" id="KW-1185">Reference proteome</keyword>
<dbReference type="AlphaFoldDB" id="A0A238BPI0"/>
<dbReference type="EMBL" id="KZ270052">
    <property type="protein sequence ID" value="OZC06914.1"/>
    <property type="molecule type" value="Genomic_DNA"/>
</dbReference>
<reference evidence="1 2" key="1">
    <citation type="submission" date="2015-12" db="EMBL/GenBank/DDBJ databases">
        <title>Draft genome of the nematode, Onchocerca flexuosa.</title>
        <authorList>
            <person name="Mitreva M."/>
        </authorList>
    </citation>
    <scope>NUCLEOTIDE SEQUENCE [LARGE SCALE GENOMIC DNA]</scope>
    <source>
        <strain evidence="1">Red Deer</strain>
    </source>
</reference>
<name>A0A238BPI0_9BILA</name>
<gene>
    <name evidence="1" type="ORF">X798_06089</name>
</gene>
<proteinExistence type="predicted"/>
<organism evidence="1 2">
    <name type="scientific">Onchocerca flexuosa</name>
    <dbReference type="NCBI Taxonomy" id="387005"/>
    <lineage>
        <taxon>Eukaryota</taxon>
        <taxon>Metazoa</taxon>
        <taxon>Ecdysozoa</taxon>
        <taxon>Nematoda</taxon>
        <taxon>Chromadorea</taxon>
        <taxon>Rhabditida</taxon>
        <taxon>Spirurina</taxon>
        <taxon>Spiruromorpha</taxon>
        <taxon>Filarioidea</taxon>
        <taxon>Onchocercidae</taxon>
        <taxon>Onchocerca</taxon>
    </lineage>
</organism>
<dbReference type="Proteomes" id="UP000242913">
    <property type="component" value="Unassembled WGS sequence"/>
</dbReference>
<evidence type="ECO:0000313" key="1">
    <source>
        <dbReference type="EMBL" id="OZC06914.1"/>
    </source>
</evidence>
<evidence type="ECO:0000313" key="2">
    <source>
        <dbReference type="Proteomes" id="UP000242913"/>
    </source>
</evidence>
<sequence>MIPAIEQRKIEDPKDLQSIRNIDEELNNLIAHIMINDDEYFSRVHDVMTINLFATKLNTSIRLISNSMLIAFDLSTFSRLNVKRKQLLDGQDCLYELEDENSMCSILFSQMQTSERQTIWKVSKNFIRFVHDVAVCEDNYNQ</sequence>
<accession>A0A238BPI0</accession>
<protein>
    <submittedName>
        <fullName evidence="1">Uncharacterized protein</fullName>
    </submittedName>
</protein>